<gene>
    <name evidence="3 7" type="primary">acpP</name>
    <name evidence="7" type="ORF">QMK45_25110</name>
</gene>
<dbReference type="EMBL" id="JASFAG010000004">
    <property type="protein sequence ID" value="MDX9679175.1"/>
    <property type="molecule type" value="Genomic_DNA"/>
</dbReference>
<dbReference type="Gene3D" id="1.10.1200.10">
    <property type="entry name" value="ACP-like"/>
    <property type="match status" value="1"/>
</dbReference>
<accession>A0ABU5BRR1</accession>
<dbReference type="NCBIfam" id="TIGR00517">
    <property type="entry name" value="acyl_carrier"/>
    <property type="match status" value="1"/>
</dbReference>
<protein>
    <recommendedName>
        <fullName evidence="3 4">Acyl carrier protein</fullName>
        <shortName evidence="3">ACP</shortName>
    </recommendedName>
</protein>
<comment type="PTM">
    <text evidence="3">4'-phosphopantetheine is transferred from CoA to a specific serine of apo-ACP by AcpS. This modification is essential for activity because fatty acids are bound in thioester linkage to the sulfhydryl of the prosthetic group.</text>
</comment>
<evidence type="ECO:0000256" key="4">
    <source>
        <dbReference type="NCBIfam" id="TIGR00517"/>
    </source>
</evidence>
<dbReference type="InterPro" id="IPR003231">
    <property type="entry name" value="ACP"/>
</dbReference>
<feature type="domain" description="Carrier" evidence="6">
    <location>
        <begin position="1"/>
        <end position="75"/>
    </location>
</feature>
<comment type="pathway">
    <text evidence="3 5">Lipid metabolism; fatty acid biosynthesis.</text>
</comment>
<comment type="function">
    <text evidence="3 5">Carrier of the growing fatty acid chain in fatty acid biosynthesis.</text>
</comment>
<organism evidence="7 8">
    <name type="scientific">Pseudomonas zeae</name>
    <dbReference type="NCBI Taxonomy" id="2745510"/>
    <lineage>
        <taxon>Bacteria</taxon>
        <taxon>Pseudomonadati</taxon>
        <taxon>Pseudomonadota</taxon>
        <taxon>Gammaproteobacteria</taxon>
        <taxon>Pseudomonadales</taxon>
        <taxon>Pseudomonadaceae</taxon>
        <taxon>Pseudomonas</taxon>
    </lineage>
</organism>
<evidence type="ECO:0000313" key="7">
    <source>
        <dbReference type="EMBL" id="MDX9679175.1"/>
    </source>
</evidence>
<dbReference type="Proteomes" id="UP001287024">
    <property type="component" value="Unassembled WGS sequence"/>
</dbReference>
<comment type="PTM">
    <text evidence="5">4'-phosphopantetheine is transferred from CoA to a specific serine of apo-ACP by acpS.</text>
</comment>
<dbReference type="NCBIfam" id="NF002148">
    <property type="entry name" value="PRK00982.1-2"/>
    <property type="match status" value="1"/>
</dbReference>
<dbReference type="HAMAP" id="MF_01217">
    <property type="entry name" value="Acyl_carrier"/>
    <property type="match status" value="1"/>
</dbReference>
<reference evidence="7 8" key="1">
    <citation type="submission" date="2023-05" db="EMBL/GenBank/DDBJ databases">
        <title>Siderophore-mediated competition between Bacillus subtilis and Pseudomonas marginalis.</title>
        <authorList>
            <person name="Lyng M."/>
            <person name="Joergensen J.P.B."/>
            <person name="Schostag M.D."/>
            <person name="Jarmusch S.A."/>
            <person name="Aguilar D.K.C."/>
            <person name="Andrade C.N.L."/>
            <person name="Kovacs A.T."/>
        </authorList>
    </citation>
    <scope>NUCLEOTIDE SEQUENCE [LARGE SCALE GENOMIC DNA]</scope>
    <source>
        <strain evidence="7 8">P8_72</strain>
    </source>
</reference>
<comment type="subcellular location">
    <subcellularLocation>
        <location evidence="3">Cytoplasm</location>
    </subcellularLocation>
</comment>
<dbReference type="PANTHER" id="PTHR20863:SF76">
    <property type="entry name" value="CARRIER DOMAIN-CONTAINING PROTEIN"/>
    <property type="match status" value="1"/>
</dbReference>
<evidence type="ECO:0000259" key="6">
    <source>
        <dbReference type="PROSITE" id="PS50075"/>
    </source>
</evidence>
<dbReference type="InterPro" id="IPR036736">
    <property type="entry name" value="ACP-like_sf"/>
</dbReference>
<dbReference type="SUPFAM" id="SSF47336">
    <property type="entry name" value="ACP-like"/>
    <property type="match status" value="1"/>
</dbReference>
<keyword evidence="8" id="KW-1185">Reference proteome</keyword>
<keyword evidence="3" id="KW-0443">Lipid metabolism</keyword>
<comment type="caution">
    <text evidence="7">The sequence shown here is derived from an EMBL/GenBank/DDBJ whole genome shotgun (WGS) entry which is preliminary data.</text>
</comment>
<dbReference type="PANTHER" id="PTHR20863">
    <property type="entry name" value="ACYL CARRIER PROTEIN"/>
    <property type="match status" value="1"/>
</dbReference>
<comment type="similarity">
    <text evidence="3">Belongs to the acyl carrier protein (ACP) family.</text>
</comment>
<keyword evidence="3" id="KW-0963">Cytoplasm</keyword>
<evidence type="ECO:0000256" key="5">
    <source>
        <dbReference type="RuleBase" id="RU003545"/>
    </source>
</evidence>
<comment type="caution">
    <text evidence="3">Lacks conserved residue(s) required for the propagation of feature annotation.</text>
</comment>
<evidence type="ECO:0000256" key="3">
    <source>
        <dbReference type="HAMAP-Rule" id="MF_01217"/>
    </source>
</evidence>
<sequence length="77" mass="8847">MDDLERLKKIVIQFGIDEKEIKNESSFIGDLGMDDLKKLELVMAIEDEFGMEIPEQASEKFTTVQDVINYVSVHKLV</sequence>
<keyword evidence="3" id="KW-0275">Fatty acid biosynthesis</keyword>
<keyword evidence="2 3" id="KW-0597">Phosphoprotein</keyword>
<keyword evidence="1 3" id="KW-0596">Phosphopantetheine</keyword>
<proteinExistence type="inferred from homology"/>
<evidence type="ECO:0000256" key="1">
    <source>
        <dbReference type="ARBA" id="ARBA00022450"/>
    </source>
</evidence>
<name>A0ABU5BRR1_9PSED</name>
<dbReference type="Pfam" id="PF00550">
    <property type="entry name" value="PP-binding"/>
    <property type="match status" value="1"/>
</dbReference>
<keyword evidence="3" id="KW-0276">Fatty acid metabolism</keyword>
<evidence type="ECO:0000313" key="8">
    <source>
        <dbReference type="Proteomes" id="UP001287024"/>
    </source>
</evidence>
<dbReference type="RefSeq" id="WP_320337448.1">
    <property type="nucleotide sequence ID" value="NZ_JASFAG010000004.1"/>
</dbReference>
<keyword evidence="3" id="KW-0444">Lipid biosynthesis</keyword>
<evidence type="ECO:0000256" key="2">
    <source>
        <dbReference type="ARBA" id="ARBA00022553"/>
    </source>
</evidence>
<dbReference type="PROSITE" id="PS50075">
    <property type="entry name" value="CARRIER"/>
    <property type="match status" value="1"/>
</dbReference>
<dbReference type="InterPro" id="IPR009081">
    <property type="entry name" value="PP-bd_ACP"/>
</dbReference>